<feature type="transmembrane region" description="Helical" evidence="6">
    <location>
        <begin position="465"/>
        <end position="484"/>
    </location>
</feature>
<feature type="transmembrane region" description="Helical" evidence="6">
    <location>
        <begin position="432"/>
        <end position="453"/>
    </location>
</feature>
<dbReference type="Gene3D" id="3.60.15.10">
    <property type="entry name" value="Ribonuclease Z/Hydroxyacylglutathione hydrolase-like"/>
    <property type="match status" value="1"/>
</dbReference>
<dbReference type="InterPro" id="IPR001279">
    <property type="entry name" value="Metallo-B-lactamas"/>
</dbReference>
<dbReference type="Pfam" id="PF03772">
    <property type="entry name" value="Competence"/>
    <property type="match status" value="1"/>
</dbReference>
<dbReference type="SUPFAM" id="SSF56281">
    <property type="entry name" value="Metallo-hydrolase/oxidoreductase"/>
    <property type="match status" value="1"/>
</dbReference>
<proteinExistence type="predicted"/>
<accession>A0AA95KHD2</accession>
<name>A0AA95KHD2_9GAMM</name>
<feature type="transmembrane region" description="Helical" evidence="6">
    <location>
        <begin position="329"/>
        <end position="362"/>
    </location>
</feature>
<feature type="transmembrane region" description="Helical" evidence="6">
    <location>
        <begin position="243"/>
        <end position="267"/>
    </location>
</feature>
<evidence type="ECO:0000259" key="7">
    <source>
        <dbReference type="SMART" id="SM00849"/>
    </source>
</evidence>
<dbReference type="EMBL" id="CP124755">
    <property type="protein sequence ID" value="WGZ90210.1"/>
    <property type="molecule type" value="Genomic_DNA"/>
</dbReference>
<dbReference type="NCBIfam" id="TIGR00360">
    <property type="entry name" value="ComEC_N-term"/>
    <property type="match status" value="1"/>
</dbReference>
<feature type="transmembrane region" description="Helical" evidence="6">
    <location>
        <begin position="53"/>
        <end position="73"/>
    </location>
</feature>
<dbReference type="InterPro" id="IPR036866">
    <property type="entry name" value="RibonucZ/Hydroxyglut_hydro"/>
</dbReference>
<reference evidence="8" key="2">
    <citation type="submission" date="2023-04" db="EMBL/GenBank/DDBJ databases">
        <authorList>
            <person name="Beletskiy A.V."/>
            <person name="Mardanov A.V."/>
            <person name="Ravin N.V."/>
        </authorList>
    </citation>
    <scope>NUCLEOTIDE SEQUENCE</scope>
    <source>
        <strain evidence="8">GKL-01</strain>
    </source>
</reference>
<organism evidence="8">
    <name type="scientific">Candidatus Thiocaldithrix dubininis</name>
    <dbReference type="NCBI Taxonomy" id="3080823"/>
    <lineage>
        <taxon>Bacteria</taxon>
        <taxon>Pseudomonadati</taxon>
        <taxon>Pseudomonadota</taxon>
        <taxon>Gammaproteobacteria</taxon>
        <taxon>Thiotrichales</taxon>
        <taxon>Thiotrichaceae</taxon>
        <taxon>Candidatus Thiocaldithrix</taxon>
    </lineage>
</organism>
<keyword evidence="3 6" id="KW-0812">Transmembrane</keyword>
<dbReference type="InterPro" id="IPR052159">
    <property type="entry name" value="Competence_DNA_uptake"/>
</dbReference>
<keyword evidence="2" id="KW-1003">Cell membrane</keyword>
<dbReference type="InterPro" id="IPR025405">
    <property type="entry name" value="DUF4131"/>
</dbReference>
<dbReference type="Pfam" id="PF13567">
    <property type="entry name" value="DUF4131"/>
    <property type="match status" value="1"/>
</dbReference>
<dbReference type="PANTHER" id="PTHR30619:SF1">
    <property type="entry name" value="RECOMBINATION PROTEIN 2"/>
    <property type="match status" value="1"/>
</dbReference>
<dbReference type="PANTHER" id="PTHR30619">
    <property type="entry name" value="DNA INTERNALIZATION/COMPETENCE PROTEIN COMEC/REC2"/>
    <property type="match status" value="1"/>
</dbReference>
<dbReference type="GO" id="GO:0030420">
    <property type="term" value="P:establishment of competence for transformation"/>
    <property type="evidence" value="ECO:0007669"/>
    <property type="project" value="InterPro"/>
</dbReference>
<dbReference type="InterPro" id="IPR004477">
    <property type="entry name" value="ComEC_N"/>
</dbReference>
<comment type="subcellular location">
    <subcellularLocation>
        <location evidence="1">Cell membrane</location>
        <topology evidence="1">Multi-pass membrane protein</topology>
    </subcellularLocation>
</comment>
<dbReference type="Proteomes" id="UP001300672">
    <property type="component" value="Chromosome"/>
</dbReference>
<evidence type="ECO:0000256" key="2">
    <source>
        <dbReference type="ARBA" id="ARBA00022475"/>
    </source>
</evidence>
<dbReference type="InterPro" id="IPR035681">
    <property type="entry name" value="ComA-like_MBL"/>
</dbReference>
<dbReference type="CDD" id="cd07731">
    <property type="entry name" value="ComA-like_MBL-fold"/>
    <property type="match status" value="1"/>
</dbReference>
<evidence type="ECO:0000313" key="8">
    <source>
        <dbReference type="EMBL" id="WGZ90210.1"/>
    </source>
</evidence>
<dbReference type="AlphaFoldDB" id="A0AA95KHD2"/>
<feature type="transmembrane region" description="Helical" evidence="6">
    <location>
        <begin position="374"/>
        <end position="399"/>
    </location>
</feature>
<dbReference type="InterPro" id="IPR004797">
    <property type="entry name" value="Competence_ComEC/Rec2"/>
</dbReference>
<evidence type="ECO:0000256" key="6">
    <source>
        <dbReference type="SAM" id="Phobius"/>
    </source>
</evidence>
<feature type="domain" description="Metallo-beta-lactamase" evidence="7">
    <location>
        <begin position="523"/>
        <end position="710"/>
    </location>
</feature>
<sequence length="712" mass="78787">MRSFTLGFFLGTLSVLWLTALPSNLVLLLSGISSIGCLFGFSHLTRQMHWHKAGINLLLGLLLGCSSAVYSTWHLHTQWPTAALEQQVLRLNGRVSSVPQHHDRSMQFLFTLDENQALTGKLTVSWYQPYAMDLHAGERWQLTLKVKRPHATRNPNTLDHEKWLFAERITGIAQIKAKATQQKLAAAPWWYPQTWREHSKQRLAHVLANNKVLGLIQGLAIADTGDISDAQWQILQQTGTVHLLAISGLHITMVAAFALLPVGVLWYRYPKLALLVPRPVAAAVLGAIFASFYVLLAGFELPAQRTLIMLLVFMLSLVARRAFSFSQTYSLALLLVFLYDPLACLSAGFWLSFVTVGLLVWLGTRQYRLPTGSVLRIQLGLSLLTLPLSAAFFGLVAWITPIANLIAIPWITFIVTPLILLGMLLDLVSHSLAALLWQLAALLLEWLMQLLAYLANLPFVASHTLLYPTLWLSIAGLGMAFLLLPKGMPARWLGFICLAPLLLYQTPPLDKGSFQLSVLDVGQGSAHVIQTATHRLVFDTGVKSSDSFDMGKRVVLPYLYGQGIRQLDLLMLSHADNDHNGGALALAQTMPIQQIMGSSPEVLPEYKVTLCQAGQHWQWDGVNFEVLHPSANFTGKSDNERSCVLRVSNAYHSVLLTGDIEKEAELQLVTPRHSIASEVLILAHHGSKYSSSYTFLDAVQPKLAIVSSGYLT</sequence>
<feature type="transmembrane region" description="Helical" evidence="6">
    <location>
        <begin position="279"/>
        <end position="299"/>
    </location>
</feature>
<feature type="transmembrane region" description="Helical" evidence="6">
    <location>
        <begin position="405"/>
        <end position="425"/>
    </location>
</feature>
<keyword evidence="4 6" id="KW-1133">Transmembrane helix</keyword>
<reference evidence="8" key="1">
    <citation type="journal article" date="2023" name="Int. J. Mol. Sci.">
        <title>Metagenomics Revealed a New Genus 'Candidatus Thiocaldithrix dubininis' gen. nov., sp. nov. and a New Species 'Candidatus Thiothrix putei' sp. nov. in the Family Thiotrichaceae, Some Members of Which Have Traits of Both Na+- and H+-Motive Energetics.</title>
        <authorList>
            <person name="Ravin N.V."/>
            <person name="Muntyan M.S."/>
            <person name="Smolyakov D.D."/>
            <person name="Rudenko T.S."/>
            <person name="Beletsky A.V."/>
            <person name="Mardanov A.V."/>
            <person name="Grabovich M.Y."/>
        </authorList>
    </citation>
    <scope>NUCLEOTIDE SEQUENCE</scope>
    <source>
        <strain evidence="8">GKL-01</strain>
    </source>
</reference>
<dbReference type="KEGG" id="tdu:QJT80_11970"/>
<evidence type="ECO:0000256" key="4">
    <source>
        <dbReference type="ARBA" id="ARBA00022989"/>
    </source>
</evidence>
<protein>
    <submittedName>
        <fullName evidence="8">DNA internalization-related competence protein ComEC/Rec2</fullName>
    </submittedName>
</protein>
<dbReference type="NCBIfam" id="TIGR00361">
    <property type="entry name" value="ComEC_Rec2"/>
    <property type="match status" value="1"/>
</dbReference>
<gene>
    <name evidence="8" type="ORF">QJT80_11970</name>
</gene>
<evidence type="ECO:0000256" key="5">
    <source>
        <dbReference type="ARBA" id="ARBA00023136"/>
    </source>
</evidence>
<feature type="transmembrane region" description="Helical" evidence="6">
    <location>
        <begin position="306"/>
        <end position="323"/>
    </location>
</feature>
<dbReference type="SMART" id="SM00849">
    <property type="entry name" value="Lactamase_B"/>
    <property type="match status" value="1"/>
</dbReference>
<evidence type="ECO:0000256" key="3">
    <source>
        <dbReference type="ARBA" id="ARBA00022692"/>
    </source>
</evidence>
<keyword evidence="5 6" id="KW-0472">Membrane</keyword>
<evidence type="ECO:0000256" key="1">
    <source>
        <dbReference type="ARBA" id="ARBA00004651"/>
    </source>
</evidence>
<dbReference type="GO" id="GO:0005886">
    <property type="term" value="C:plasma membrane"/>
    <property type="evidence" value="ECO:0007669"/>
    <property type="project" value="UniProtKB-SubCell"/>
</dbReference>
<dbReference type="Pfam" id="PF00753">
    <property type="entry name" value="Lactamase_B"/>
    <property type="match status" value="1"/>
</dbReference>